<dbReference type="PANTHER" id="PTHR44688">
    <property type="entry name" value="DNA-BINDING TRANSCRIPTIONAL ACTIVATOR DEVR_DOSR"/>
    <property type="match status" value="1"/>
</dbReference>
<dbReference type="GO" id="GO:0006355">
    <property type="term" value="P:regulation of DNA-templated transcription"/>
    <property type="evidence" value="ECO:0007669"/>
    <property type="project" value="InterPro"/>
</dbReference>
<dbReference type="Pfam" id="PF00196">
    <property type="entry name" value="GerE"/>
    <property type="match status" value="1"/>
</dbReference>
<keyword evidence="3" id="KW-0010">Activator</keyword>
<keyword evidence="2" id="KW-0238">DNA-binding</keyword>
<dbReference type="SUPFAM" id="SSF75516">
    <property type="entry name" value="Pheromone-binding domain of LuxR-like quorum-sensing transcription factors"/>
    <property type="match status" value="1"/>
</dbReference>
<dbReference type="EMBL" id="CQAW01000001">
    <property type="protein sequence ID" value="CNH06852.1"/>
    <property type="molecule type" value="Genomic_DNA"/>
</dbReference>
<evidence type="ECO:0000256" key="2">
    <source>
        <dbReference type="ARBA" id="ARBA00023125"/>
    </source>
</evidence>
<dbReference type="AlphaFoldDB" id="A0A0T9NGC0"/>
<dbReference type="PROSITE" id="PS00622">
    <property type="entry name" value="HTH_LUXR_1"/>
    <property type="match status" value="1"/>
</dbReference>
<evidence type="ECO:0000256" key="4">
    <source>
        <dbReference type="ARBA" id="ARBA00023163"/>
    </source>
</evidence>
<dbReference type="InterPro" id="IPR036388">
    <property type="entry name" value="WH-like_DNA-bd_sf"/>
</dbReference>
<dbReference type="InterPro" id="IPR000792">
    <property type="entry name" value="Tscrpt_reg_LuxR_C"/>
</dbReference>
<evidence type="ECO:0000313" key="7">
    <source>
        <dbReference type="Proteomes" id="UP000041882"/>
    </source>
</evidence>
<dbReference type="Gene3D" id="3.30.450.80">
    <property type="entry name" value="Transcription factor LuxR-like, autoinducer-binding domain"/>
    <property type="match status" value="1"/>
</dbReference>
<dbReference type="Proteomes" id="UP000041882">
    <property type="component" value="Unassembled WGS sequence"/>
</dbReference>
<dbReference type="RefSeq" id="WP_050112428.1">
    <property type="nucleotide sequence ID" value="NZ_CACVAB010000088.1"/>
</dbReference>
<dbReference type="GO" id="GO:0003677">
    <property type="term" value="F:DNA binding"/>
    <property type="evidence" value="ECO:0007669"/>
    <property type="project" value="UniProtKB-KW"/>
</dbReference>
<feature type="domain" description="HTH luxR-type" evidence="5">
    <location>
        <begin position="171"/>
        <end position="236"/>
    </location>
</feature>
<dbReference type="Pfam" id="PF03472">
    <property type="entry name" value="Autoind_bind"/>
    <property type="match status" value="1"/>
</dbReference>
<evidence type="ECO:0000256" key="1">
    <source>
        <dbReference type="ARBA" id="ARBA00023015"/>
    </source>
</evidence>
<evidence type="ECO:0000313" key="6">
    <source>
        <dbReference type="EMBL" id="CNH06852.1"/>
    </source>
</evidence>
<dbReference type="SMART" id="SM00421">
    <property type="entry name" value="HTH_LUXR"/>
    <property type="match status" value="1"/>
</dbReference>
<dbReference type="Gene3D" id="1.10.10.10">
    <property type="entry name" value="Winged helix-like DNA-binding domain superfamily/Winged helix DNA-binding domain"/>
    <property type="match status" value="1"/>
</dbReference>
<dbReference type="InterPro" id="IPR005143">
    <property type="entry name" value="TF_LuxR_autoind-bd_dom"/>
</dbReference>
<dbReference type="SUPFAM" id="SSF46894">
    <property type="entry name" value="C-terminal effector domain of the bipartite response regulators"/>
    <property type="match status" value="1"/>
</dbReference>
<accession>A0A0T9NGC0</accession>
<evidence type="ECO:0000256" key="3">
    <source>
        <dbReference type="ARBA" id="ARBA00023159"/>
    </source>
</evidence>
<keyword evidence="4" id="KW-0804">Transcription</keyword>
<keyword evidence="1" id="KW-0805">Transcription regulation</keyword>
<protein>
    <submittedName>
        <fullName evidence="6">Regulatory protein SdiA</fullName>
    </submittedName>
</protein>
<evidence type="ECO:0000259" key="5">
    <source>
        <dbReference type="PROSITE" id="PS50043"/>
    </source>
</evidence>
<dbReference type="CDD" id="cd06170">
    <property type="entry name" value="LuxR_C_like"/>
    <property type="match status" value="1"/>
</dbReference>
<gene>
    <name evidence="6" type="primary">sdiA</name>
    <name evidence="6" type="ORF">ERS008472_00468</name>
</gene>
<organism evidence="6 7">
    <name type="scientific">Yersinia thracica</name>
    <dbReference type="NCBI Taxonomy" id="2890319"/>
    <lineage>
        <taxon>Bacteria</taxon>
        <taxon>Pseudomonadati</taxon>
        <taxon>Pseudomonadota</taxon>
        <taxon>Gammaproteobacteria</taxon>
        <taxon>Enterobacterales</taxon>
        <taxon>Yersiniaceae</taxon>
        <taxon>Yersinia</taxon>
    </lineage>
</organism>
<dbReference type="PROSITE" id="PS50043">
    <property type="entry name" value="HTH_LUXR_2"/>
    <property type="match status" value="1"/>
</dbReference>
<dbReference type="PRINTS" id="PR00038">
    <property type="entry name" value="HTHLUXR"/>
</dbReference>
<name>A0A0T9NGC0_9GAMM</name>
<proteinExistence type="predicted"/>
<keyword evidence="7" id="KW-1185">Reference proteome</keyword>
<reference evidence="7" key="1">
    <citation type="submission" date="2015-03" db="EMBL/GenBank/DDBJ databases">
        <authorList>
            <consortium name="Pathogen Informatics"/>
            <person name="Murphy D."/>
        </authorList>
    </citation>
    <scope>NUCLEOTIDE SEQUENCE [LARGE SCALE GENOMIC DNA]</scope>
    <source>
        <strain evidence="7">IP6945</strain>
    </source>
</reference>
<dbReference type="InterPro" id="IPR016032">
    <property type="entry name" value="Sig_transdc_resp-reg_C-effctor"/>
</dbReference>
<dbReference type="InterPro" id="IPR036693">
    <property type="entry name" value="TF_LuxR_autoind-bd_dom_sf"/>
</dbReference>
<sequence>MLISKYNPESFNRIDVSEETLQQISNYIILKTGFSFFSFVIREIYPITESRIYTFDNYNDSWRTLYEKNKLWKIDPVIFYKPMPQLEYAVWDSLFFKGHEEIWAYGVEYGYQSGITFGMPLPQGYHSILSLSNMSHSITPKEISLAQSYFSKICVKIINSIILNAESPITFNKNNITLTKRELMILMFSVDGMTSHEIADKIFISKSTVDFHMLNIIKKLNCKNKFQAISKALIMGLI</sequence>
<dbReference type="PANTHER" id="PTHR44688:SF16">
    <property type="entry name" value="DNA-BINDING TRANSCRIPTIONAL ACTIVATOR DEVR_DOSR"/>
    <property type="match status" value="1"/>
</dbReference>